<dbReference type="Proteomes" id="UP000570514">
    <property type="component" value="Unassembled WGS sequence"/>
</dbReference>
<dbReference type="AlphaFoldDB" id="A0A846MX44"/>
<protein>
    <submittedName>
        <fullName evidence="4">Ribosomal-protein-alanine N-acetyltransferase</fullName>
        <ecNumber evidence="4">2.3.1.267</ecNumber>
    </submittedName>
</protein>
<dbReference type="PROSITE" id="PS51186">
    <property type="entry name" value="GNAT"/>
    <property type="match status" value="1"/>
</dbReference>
<dbReference type="CDD" id="cd04301">
    <property type="entry name" value="NAT_SF"/>
    <property type="match status" value="1"/>
</dbReference>
<dbReference type="Pfam" id="PF00583">
    <property type="entry name" value="Acetyltransf_1"/>
    <property type="match status" value="1"/>
</dbReference>
<name>A0A846MX44_9PROT</name>
<dbReference type="PANTHER" id="PTHR43420">
    <property type="entry name" value="ACETYLTRANSFERASE"/>
    <property type="match status" value="1"/>
</dbReference>
<evidence type="ECO:0000313" key="4">
    <source>
        <dbReference type="EMBL" id="NIK88128.1"/>
    </source>
</evidence>
<keyword evidence="1 4" id="KW-0808">Transferase</keyword>
<sequence>MITTDTALLSRLHAQCFEEVWSEKSFADLLAVPGTFALIDEAAAGFLLLQVVADQSEVLTLGVTPAARRRGIACELLAKALELAQEKGASHMLLEVESLNFQAIGLYRKYGFLEVGRRKAYYRHADGRTGDALMMRVEIHALRVGNRLQLG</sequence>
<keyword evidence="2 4" id="KW-0012">Acyltransferase</keyword>
<dbReference type="Gene3D" id="3.40.630.30">
    <property type="match status" value="1"/>
</dbReference>
<dbReference type="SUPFAM" id="SSF55729">
    <property type="entry name" value="Acyl-CoA N-acyltransferases (Nat)"/>
    <property type="match status" value="1"/>
</dbReference>
<accession>A0A846MX44</accession>
<proteinExistence type="predicted"/>
<gene>
    <name evidence="4" type="ORF">FHS83_001446</name>
</gene>
<dbReference type="InterPro" id="IPR016181">
    <property type="entry name" value="Acyl_CoA_acyltransferase"/>
</dbReference>
<evidence type="ECO:0000259" key="3">
    <source>
        <dbReference type="PROSITE" id="PS51186"/>
    </source>
</evidence>
<dbReference type="PANTHER" id="PTHR43420:SF12">
    <property type="entry name" value="N-ACETYLTRANSFERASE DOMAIN-CONTAINING PROTEIN"/>
    <property type="match status" value="1"/>
</dbReference>
<organism evidence="4 5">
    <name type="scientific">Rhizomicrobium palustre</name>
    <dbReference type="NCBI Taxonomy" id="189966"/>
    <lineage>
        <taxon>Bacteria</taxon>
        <taxon>Pseudomonadati</taxon>
        <taxon>Pseudomonadota</taxon>
        <taxon>Alphaproteobacteria</taxon>
        <taxon>Micropepsales</taxon>
        <taxon>Micropepsaceae</taxon>
        <taxon>Rhizomicrobium</taxon>
    </lineage>
</organism>
<dbReference type="GO" id="GO:0008999">
    <property type="term" value="F:protein-N-terminal-alanine acetyltransferase activity"/>
    <property type="evidence" value="ECO:0007669"/>
    <property type="project" value="UniProtKB-EC"/>
</dbReference>
<reference evidence="4 5" key="1">
    <citation type="submission" date="2020-03" db="EMBL/GenBank/DDBJ databases">
        <title>Genomic Encyclopedia of Type Strains, Phase IV (KMG-IV): sequencing the most valuable type-strain genomes for metagenomic binning, comparative biology and taxonomic classification.</title>
        <authorList>
            <person name="Goeker M."/>
        </authorList>
    </citation>
    <scope>NUCLEOTIDE SEQUENCE [LARGE SCALE GENOMIC DNA]</scope>
    <source>
        <strain evidence="4 5">DSM 19867</strain>
    </source>
</reference>
<evidence type="ECO:0000256" key="1">
    <source>
        <dbReference type="ARBA" id="ARBA00022679"/>
    </source>
</evidence>
<dbReference type="RefSeq" id="WP_167082299.1">
    <property type="nucleotide sequence ID" value="NZ_BAAADC010000001.1"/>
</dbReference>
<dbReference type="EMBL" id="JAASRM010000001">
    <property type="protein sequence ID" value="NIK88128.1"/>
    <property type="molecule type" value="Genomic_DNA"/>
</dbReference>
<evidence type="ECO:0000313" key="5">
    <source>
        <dbReference type="Proteomes" id="UP000570514"/>
    </source>
</evidence>
<evidence type="ECO:0000256" key="2">
    <source>
        <dbReference type="ARBA" id="ARBA00023315"/>
    </source>
</evidence>
<dbReference type="EC" id="2.3.1.267" evidence="4"/>
<keyword evidence="5" id="KW-1185">Reference proteome</keyword>
<dbReference type="InterPro" id="IPR050680">
    <property type="entry name" value="YpeA/RimI_acetyltransf"/>
</dbReference>
<feature type="domain" description="N-acetyltransferase" evidence="3">
    <location>
        <begin position="1"/>
        <end position="140"/>
    </location>
</feature>
<comment type="caution">
    <text evidence="4">The sequence shown here is derived from an EMBL/GenBank/DDBJ whole genome shotgun (WGS) entry which is preliminary data.</text>
</comment>
<dbReference type="InterPro" id="IPR000182">
    <property type="entry name" value="GNAT_dom"/>
</dbReference>